<feature type="compositionally biased region" description="Basic and acidic residues" evidence="5">
    <location>
        <begin position="263"/>
        <end position="273"/>
    </location>
</feature>
<feature type="region of interest" description="Disordered" evidence="5">
    <location>
        <begin position="190"/>
        <end position="214"/>
    </location>
</feature>
<dbReference type="Proteomes" id="UP000605846">
    <property type="component" value="Unassembled WGS sequence"/>
</dbReference>
<keyword evidence="1 4" id="KW-0479">Metal-binding</keyword>
<organism evidence="7 8">
    <name type="scientific">Apophysomyces ossiformis</name>
    <dbReference type="NCBI Taxonomy" id="679940"/>
    <lineage>
        <taxon>Eukaryota</taxon>
        <taxon>Fungi</taxon>
        <taxon>Fungi incertae sedis</taxon>
        <taxon>Mucoromycota</taxon>
        <taxon>Mucoromycotina</taxon>
        <taxon>Mucoromycetes</taxon>
        <taxon>Mucorales</taxon>
        <taxon>Mucorineae</taxon>
        <taxon>Mucoraceae</taxon>
        <taxon>Apophysomyces</taxon>
    </lineage>
</organism>
<dbReference type="Pfam" id="PF10453">
    <property type="entry name" value="NUFIP1"/>
    <property type="match status" value="1"/>
</dbReference>
<dbReference type="SMART" id="SM00356">
    <property type="entry name" value="ZnF_C3H1"/>
    <property type="match status" value="1"/>
</dbReference>
<feature type="domain" description="C3H1-type" evidence="6">
    <location>
        <begin position="341"/>
        <end position="368"/>
    </location>
</feature>
<evidence type="ECO:0000256" key="3">
    <source>
        <dbReference type="ARBA" id="ARBA00022833"/>
    </source>
</evidence>
<dbReference type="PANTHER" id="PTHR13309">
    <property type="entry name" value="NUCLEAR FRAGILE X MENTAL RETARDATION PROTEIN INTERACTING PROTEIN 1"/>
    <property type="match status" value="1"/>
</dbReference>
<evidence type="ECO:0000259" key="6">
    <source>
        <dbReference type="PROSITE" id="PS50103"/>
    </source>
</evidence>
<feature type="compositionally biased region" description="Basic and acidic residues" evidence="5">
    <location>
        <begin position="237"/>
        <end position="249"/>
    </location>
</feature>
<evidence type="ECO:0000256" key="1">
    <source>
        <dbReference type="ARBA" id="ARBA00022723"/>
    </source>
</evidence>
<dbReference type="EMBL" id="JABAYA010000039">
    <property type="protein sequence ID" value="KAF7728324.1"/>
    <property type="molecule type" value="Genomic_DNA"/>
</dbReference>
<dbReference type="OrthoDB" id="273070at2759"/>
<dbReference type="GO" id="GO:0003723">
    <property type="term" value="F:RNA binding"/>
    <property type="evidence" value="ECO:0007669"/>
    <property type="project" value="InterPro"/>
</dbReference>
<dbReference type="InterPro" id="IPR000571">
    <property type="entry name" value="Znf_CCCH"/>
</dbReference>
<gene>
    <name evidence="7" type="primary">NUFIP1</name>
    <name evidence="7" type="ORF">EC973_006265</name>
</gene>
<dbReference type="AlphaFoldDB" id="A0A8H7BVE5"/>
<keyword evidence="8" id="KW-1185">Reference proteome</keyword>
<keyword evidence="2 4" id="KW-0863">Zinc-finger</keyword>
<proteinExistence type="predicted"/>
<evidence type="ECO:0000313" key="7">
    <source>
        <dbReference type="EMBL" id="KAF7728324.1"/>
    </source>
</evidence>
<reference evidence="7" key="1">
    <citation type="submission" date="2020-01" db="EMBL/GenBank/DDBJ databases">
        <title>Genome Sequencing of Three Apophysomyces-Like Fungal Strains Confirms a Novel Fungal Genus in the Mucoromycota with divergent Burkholderia-like Endosymbiotic Bacteria.</title>
        <authorList>
            <person name="Stajich J.E."/>
            <person name="Macias A.M."/>
            <person name="Carter-House D."/>
            <person name="Lovett B."/>
            <person name="Kasson L.R."/>
            <person name="Berry K."/>
            <person name="Grigoriev I."/>
            <person name="Chang Y."/>
            <person name="Spatafora J."/>
            <person name="Kasson M.T."/>
        </authorList>
    </citation>
    <scope>NUCLEOTIDE SEQUENCE</scope>
    <source>
        <strain evidence="7">NRRL A-21654</strain>
    </source>
</reference>
<comment type="caution">
    <text evidence="7">The sequence shown here is derived from an EMBL/GenBank/DDBJ whole genome shotgun (WGS) entry which is preliminary data.</text>
</comment>
<dbReference type="InterPro" id="IPR019496">
    <property type="entry name" value="NUFIP1_cons_dom"/>
</dbReference>
<dbReference type="GO" id="GO:0000492">
    <property type="term" value="P:box C/D snoRNP assembly"/>
    <property type="evidence" value="ECO:0007669"/>
    <property type="project" value="TreeGrafter"/>
</dbReference>
<dbReference type="GO" id="GO:0008270">
    <property type="term" value="F:zinc ion binding"/>
    <property type="evidence" value="ECO:0007669"/>
    <property type="project" value="UniProtKB-KW"/>
</dbReference>
<evidence type="ECO:0000256" key="5">
    <source>
        <dbReference type="SAM" id="MobiDB-lite"/>
    </source>
</evidence>
<dbReference type="InterPro" id="IPR036855">
    <property type="entry name" value="Znf_CCCH_sf"/>
</dbReference>
<dbReference type="InterPro" id="IPR039136">
    <property type="entry name" value="NUFIP1-like"/>
</dbReference>
<feature type="compositionally biased region" description="Polar residues" evidence="5">
    <location>
        <begin position="111"/>
        <end position="127"/>
    </location>
</feature>
<evidence type="ECO:0000256" key="4">
    <source>
        <dbReference type="PROSITE-ProRule" id="PRU00723"/>
    </source>
</evidence>
<keyword evidence="3 4" id="KW-0862">Zinc</keyword>
<protein>
    <submittedName>
        <fullName evidence="7">Nuclear fragile X mental retardation protein interacting protein 1</fullName>
    </submittedName>
</protein>
<dbReference type="Pfam" id="PF00642">
    <property type="entry name" value="zf-CCCH"/>
    <property type="match status" value="1"/>
</dbReference>
<dbReference type="SUPFAM" id="SSF90229">
    <property type="entry name" value="CCCH zinc finger"/>
    <property type="match status" value="1"/>
</dbReference>
<feature type="region of interest" description="Disordered" evidence="5">
    <location>
        <begin position="107"/>
        <end position="127"/>
    </location>
</feature>
<dbReference type="GO" id="GO:0005634">
    <property type="term" value="C:nucleus"/>
    <property type="evidence" value="ECO:0007669"/>
    <property type="project" value="TreeGrafter"/>
</dbReference>
<name>A0A8H7BVE5_9FUNG</name>
<feature type="zinc finger region" description="C3H1-type" evidence="4">
    <location>
        <begin position="341"/>
        <end position="368"/>
    </location>
</feature>
<dbReference type="Gene3D" id="4.10.1000.10">
    <property type="entry name" value="Zinc finger, CCCH-type"/>
    <property type="match status" value="1"/>
</dbReference>
<accession>A0A8H7BVE5</accession>
<sequence length="424" mass="47955">MEHHLKHTKQPQNGNWGYVNTPGNQVYNQTQWQQSYYQRAWPQYAPTMPYDQSQQPYNPSYNVVAQPMAPEFQNQDASSIVYRLQQQTQQRQALGALAAASLTSTLNASRSHTNQRAPEINNRSMQSQRSLVAYDDLSQSTVPDQAQASGSYCCNRWYKSSTALVNHQKQHISCPDCEFVGVKYLVQQHEETEHGKPGKKRKPDGVVPSNAPKIDTPEELAAWIEARKRNWPSQANIERKKREAEEKAARGQLVPGVKRKHKQDQDTQNKKPCTENTENAAASVTPLGSIAAYESGSEKDDGSDSDSDASSGDSIDLEADAITSKDPTSSGKILLPENDVKKPKRICKYFARGKCGHGDSCRFAHEKIERPKREPKMPEVVFRKRPNLLRMLLDKEIRQEKNIVLQCFRYIVENDFLGEDTSPH</sequence>
<dbReference type="PANTHER" id="PTHR13309:SF0">
    <property type="entry name" value="FMR1-INTERACTING PROTEIN NUFIP1"/>
    <property type="match status" value="1"/>
</dbReference>
<evidence type="ECO:0000256" key="2">
    <source>
        <dbReference type="ARBA" id="ARBA00022771"/>
    </source>
</evidence>
<dbReference type="PROSITE" id="PS50103">
    <property type="entry name" value="ZF_C3H1"/>
    <property type="match status" value="1"/>
</dbReference>
<evidence type="ECO:0000313" key="8">
    <source>
        <dbReference type="Proteomes" id="UP000605846"/>
    </source>
</evidence>
<feature type="region of interest" description="Disordered" evidence="5">
    <location>
        <begin position="234"/>
        <end position="337"/>
    </location>
</feature>